<name>A0A8S3FFT9_9BILA</name>
<evidence type="ECO:0000313" key="1">
    <source>
        <dbReference type="EMBL" id="CAF5120859.1"/>
    </source>
</evidence>
<evidence type="ECO:0000313" key="2">
    <source>
        <dbReference type="Proteomes" id="UP000681720"/>
    </source>
</evidence>
<proteinExistence type="predicted"/>
<dbReference type="EMBL" id="CAJOBJ010264683">
    <property type="protein sequence ID" value="CAF5120859.1"/>
    <property type="molecule type" value="Genomic_DNA"/>
</dbReference>
<comment type="caution">
    <text evidence="1">The sequence shown here is derived from an EMBL/GenBank/DDBJ whole genome shotgun (WGS) entry which is preliminary data.</text>
</comment>
<accession>A0A8S3FFT9</accession>
<protein>
    <submittedName>
        <fullName evidence="1">Uncharacterized protein</fullName>
    </submittedName>
</protein>
<organism evidence="1 2">
    <name type="scientific">Rotaria magnacalcarata</name>
    <dbReference type="NCBI Taxonomy" id="392030"/>
    <lineage>
        <taxon>Eukaryota</taxon>
        <taxon>Metazoa</taxon>
        <taxon>Spiralia</taxon>
        <taxon>Gnathifera</taxon>
        <taxon>Rotifera</taxon>
        <taxon>Eurotatoria</taxon>
        <taxon>Bdelloidea</taxon>
        <taxon>Philodinida</taxon>
        <taxon>Philodinidae</taxon>
        <taxon>Rotaria</taxon>
    </lineage>
</organism>
<dbReference type="Proteomes" id="UP000681720">
    <property type="component" value="Unassembled WGS sequence"/>
</dbReference>
<gene>
    <name evidence="1" type="ORF">GIL414_LOCUS63538</name>
</gene>
<dbReference type="AlphaFoldDB" id="A0A8S3FFT9"/>
<reference evidence="1" key="1">
    <citation type="submission" date="2021-02" db="EMBL/GenBank/DDBJ databases">
        <authorList>
            <person name="Nowell W R."/>
        </authorList>
    </citation>
    <scope>NUCLEOTIDE SEQUENCE</scope>
</reference>
<sequence length="191" mass="22413">MESLCCELERQSILIQLWDELAVFMGIFGNTRIDRAAYDRGLMCEFYSRTGIVRRQLVSRHNVMIKPRLNILAAGHPKRIIECLTGASLKCQDQKDHAEDGLFNRFIIAVAYKHRPNRETIEPNDKIPKLAHLFYLTKKLHRSTEEYVYNEGAKKFMKDVIYNYDMLSSDKSNEDDFLARQFLYLFLLLVI</sequence>